<evidence type="ECO:0000256" key="1">
    <source>
        <dbReference type="SAM" id="MobiDB-lite"/>
    </source>
</evidence>
<dbReference type="AlphaFoldDB" id="A0A0F8YDY7"/>
<comment type="caution">
    <text evidence="2">The sequence shown here is derived from an EMBL/GenBank/DDBJ whole genome shotgun (WGS) entry which is preliminary data.</text>
</comment>
<gene>
    <name evidence="2" type="ORF">LCGC14_2831420</name>
</gene>
<protein>
    <submittedName>
        <fullName evidence="2">Uncharacterized protein</fullName>
    </submittedName>
</protein>
<feature type="region of interest" description="Disordered" evidence="1">
    <location>
        <begin position="1"/>
        <end position="33"/>
    </location>
</feature>
<organism evidence="2">
    <name type="scientific">marine sediment metagenome</name>
    <dbReference type="NCBI Taxonomy" id="412755"/>
    <lineage>
        <taxon>unclassified sequences</taxon>
        <taxon>metagenomes</taxon>
        <taxon>ecological metagenomes</taxon>
    </lineage>
</organism>
<reference evidence="2" key="1">
    <citation type="journal article" date="2015" name="Nature">
        <title>Complex archaea that bridge the gap between prokaryotes and eukaryotes.</title>
        <authorList>
            <person name="Spang A."/>
            <person name="Saw J.H."/>
            <person name="Jorgensen S.L."/>
            <person name="Zaremba-Niedzwiedzka K."/>
            <person name="Martijn J."/>
            <person name="Lind A.E."/>
            <person name="van Eijk R."/>
            <person name="Schleper C."/>
            <person name="Guy L."/>
            <person name="Ettema T.J."/>
        </authorList>
    </citation>
    <scope>NUCLEOTIDE SEQUENCE</scope>
</reference>
<feature type="compositionally biased region" description="Polar residues" evidence="1">
    <location>
        <begin position="19"/>
        <end position="28"/>
    </location>
</feature>
<feature type="compositionally biased region" description="Gly residues" evidence="1">
    <location>
        <begin position="1"/>
        <end position="12"/>
    </location>
</feature>
<proteinExistence type="predicted"/>
<evidence type="ECO:0000313" key="2">
    <source>
        <dbReference type="EMBL" id="KKK79647.1"/>
    </source>
</evidence>
<name>A0A0F8YDY7_9ZZZZ</name>
<sequence>MSYEQLGGGGGQDSRLHVSDTQPDSSIVTEGDLWSKTTSNELFRATDSSTFVSTEGGGANAVTAAG</sequence>
<feature type="non-terminal residue" evidence="2">
    <location>
        <position position="66"/>
    </location>
</feature>
<dbReference type="EMBL" id="LAZR01053934">
    <property type="protein sequence ID" value="KKK79647.1"/>
    <property type="molecule type" value="Genomic_DNA"/>
</dbReference>
<accession>A0A0F8YDY7</accession>